<dbReference type="AlphaFoldDB" id="A0A1S2LSW7"/>
<dbReference type="Gene3D" id="3.40.50.10090">
    <property type="match status" value="2"/>
</dbReference>
<gene>
    <name evidence="2" type="ORF">BKP35_01040</name>
</gene>
<dbReference type="OrthoDB" id="9775656at2"/>
<dbReference type="GO" id="GO:0006780">
    <property type="term" value="P:uroporphyrinogen III biosynthetic process"/>
    <property type="evidence" value="ECO:0007669"/>
    <property type="project" value="InterPro"/>
</dbReference>
<protein>
    <submittedName>
        <fullName evidence="2">Uroporphyrinogen-III synthase</fullName>
    </submittedName>
</protein>
<dbReference type="PANTHER" id="PTHR40082:SF1">
    <property type="entry name" value="BLR5956 PROTEIN"/>
    <property type="match status" value="1"/>
</dbReference>
<dbReference type="SUPFAM" id="SSF69618">
    <property type="entry name" value="HemD-like"/>
    <property type="match status" value="1"/>
</dbReference>
<dbReference type="RefSeq" id="WP_071311533.1">
    <property type="nucleotide sequence ID" value="NZ_MLQQ01000001.1"/>
</dbReference>
<evidence type="ECO:0000313" key="2">
    <source>
        <dbReference type="EMBL" id="OIJ15608.1"/>
    </source>
</evidence>
<keyword evidence="3" id="KW-1185">Reference proteome</keyword>
<dbReference type="PANTHER" id="PTHR40082">
    <property type="entry name" value="BLR5956 PROTEIN"/>
    <property type="match status" value="1"/>
</dbReference>
<evidence type="ECO:0000313" key="3">
    <source>
        <dbReference type="Proteomes" id="UP000180098"/>
    </source>
</evidence>
<dbReference type="CDD" id="cd06578">
    <property type="entry name" value="HemD"/>
    <property type="match status" value="1"/>
</dbReference>
<dbReference type="EMBL" id="MLQQ01000001">
    <property type="protein sequence ID" value="OIJ15608.1"/>
    <property type="molecule type" value="Genomic_DNA"/>
</dbReference>
<dbReference type="Proteomes" id="UP000180098">
    <property type="component" value="Unassembled WGS sequence"/>
</dbReference>
<proteinExistence type="predicted"/>
<dbReference type="InterPro" id="IPR036108">
    <property type="entry name" value="4pyrrol_syn_uPrphyn_synt_sf"/>
</dbReference>
<dbReference type="InterPro" id="IPR039793">
    <property type="entry name" value="UROS/Hem4"/>
</dbReference>
<sequence length="277" mass="30424">MNCVSLKGKKVVLAASRKLEEMSLLVEKQGGVPVVRSLQGTVLLAGDEVELGLRKLITEGADVFIFTTGIGFDTLVNISEKLGVKNQFLQTIEKSDVAARGYKTVAALKKIGVNPLAVDEDGTTAGLIRALNDYDFEGKKVVVQLHGDRVPKLIEFLQCKGAIVEQILPYQHIAPNTETVEMLCKEIIALEVQAVCFTTAIQVRSLFDFAKRNNFKEGIDRAFQQDVLAVAVGKVTAEALREEGVVNYIAPQLERMGAMIIELSQHFKEGKYERSNT</sequence>
<dbReference type="Pfam" id="PF02602">
    <property type="entry name" value="HEM4"/>
    <property type="match status" value="1"/>
</dbReference>
<dbReference type="GO" id="GO:0004852">
    <property type="term" value="F:uroporphyrinogen-III synthase activity"/>
    <property type="evidence" value="ECO:0007669"/>
    <property type="project" value="InterPro"/>
</dbReference>
<reference evidence="2 3" key="1">
    <citation type="submission" date="2016-10" db="EMBL/GenBank/DDBJ databases">
        <title>Draft genome sequences of four alkaliphilic bacteria belonging to the Anaerobacillus genus.</title>
        <authorList>
            <person name="Bassil N.M."/>
            <person name="Lloyd J.R."/>
        </authorList>
    </citation>
    <scope>NUCLEOTIDE SEQUENCE [LARGE SCALE GENOMIC DNA]</scope>
    <source>
        <strain evidence="2 3">DSM 15340</strain>
    </source>
</reference>
<accession>A0A1S2LSW7</accession>
<feature type="domain" description="Tetrapyrrole biosynthesis uroporphyrinogen III synthase" evidence="1">
    <location>
        <begin position="21"/>
        <end position="260"/>
    </location>
</feature>
<comment type="caution">
    <text evidence="2">The sequence shown here is derived from an EMBL/GenBank/DDBJ whole genome shotgun (WGS) entry which is preliminary data.</text>
</comment>
<dbReference type="InterPro" id="IPR003754">
    <property type="entry name" value="4pyrrol_synth_uPrphyn_synth"/>
</dbReference>
<organism evidence="2 3">
    <name type="scientific">Anaerobacillus arseniciselenatis</name>
    <dbReference type="NCBI Taxonomy" id="85682"/>
    <lineage>
        <taxon>Bacteria</taxon>
        <taxon>Bacillati</taxon>
        <taxon>Bacillota</taxon>
        <taxon>Bacilli</taxon>
        <taxon>Bacillales</taxon>
        <taxon>Bacillaceae</taxon>
        <taxon>Anaerobacillus</taxon>
    </lineage>
</organism>
<dbReference type="NCBIfam" id="NF004584">
    <property type="entry name" value="PRK05928.2-1"/>
    <property type="match status" value="1"/>
</dbReference>
<name>A0A1S2LSW7_9BACI</name>
<evidence type="ECO:0000259" key="1">
    <source>
        <dbReference type="Pfam" id="PF02602"/>
    </source>
</evidence>